<evidence type="ECO:0008006" key="2">
    <source>
        <dbReference type="Google" id="ProtNLM"/>
    </source>
</evidence>
<name>A0A644VSK6_9ZZZZ</name>
<proteinExistence type="predicted"/>
<accession>A0A644VSK6</accession>
<dbReference type="AlphaFoldDB" id="A0A644VSK6"/>
<reference evidence="1" key="1">
    <citation type="submission" date="2019-08" db="EMBL/GenBank/DDBJ databases">
        <authorList>
            <person name="Kucharzyk K."/>
            <person name="Murdoch R.W."/>
            <person name="Higgins S."/>
            <person name="Loffler F."/>
        </authorList>
    </citation>
    <scope>NUCLEOTIDE SEQUENCE</scope>
</reference>
<evidence type="ECO:0000313" key="1">
    <source>
        <dbReference type="EMBL" id="MPL94381.1"/>
    </source>
</evidence>
<comment type="caution">
    <text evidence="1">The sequence shown here is derived from an EMBL/GenBank/DDBJ whole genome shotgun (WGS) entry which is preliminary data.</text>
</comment>
<dbReference type="EMBL" id="VSSQ01000426">
    <property type="protein sequence ID" value="MPL94381.1"/>
    <property type="molecule type" value="Genomic_DNA"/>
</dbReference>
<organism evidence="1">
    <name type="scientific">bioreactor metagenome</name>
    <dbReference type="NCBI Taxonomy" id="1076179"/>
    <lineage>
        <taxon>unclassified sequences</taxon>
        <taxon>metagenomes</taxon>
        <taxon>ecological metagenomes</taxon>
    </lineage>
</organism>
<sequence length="97" mass="11236">MQYLVLTHDNGTINWNNHTILLKAEAAHVWELYKNNKIRSIWFTDHKDAVLLLEADTKDQATVMIEELPLVKSKLINYTIETLLPYTGLERILDGTN</sequence>
<gene>
    <name evidence="1" type="ORF">SDC9_40534</name>
</gene>
<dbReference type="Gene3D" id="3.30.70.1060">
    <property type="entry name" value="Dimeric alpha+beta barrel"/>
    <property type="match status" value="1"/>
</dbReference>
<protein>
    <recommendedName>
        <fullName evidence="2">Muconolactone isomerase domain-containing protein</fullName>
    </recommendedName>
</protein>